<evidence type="ECO:0000313" key="1">
    <source>
        <dbReference type="EMBL" id="CDP19098.1"/>
    </source>
</evidence>
<gene>
    <name evidence="1" type="ORF">GSCOC_T00006750001</name>
</gene>
<sequence>MHRCRSSTKISFVSFDQARKIFPPN</sequence>
<organism evidence="1 2">
    <name type="scientific">Coffea canephora</name>
    <name type="common">Robusta coffee</name>
    <dbReference type="NCBI Taxonomy" id="49390"/>
    <lineage>
        <taxon>Eukaryota</taxon>
        <taxon>Viridiplantae</taxon>
        <taxon>Streptophyta</taxon>
        <taxon>Embryophyta</taxon>
        <taxon>Tracheophyta</taxon>
        <taxon>Spermatophyta</taxon>
        <taxon>Magnoliopsida</taxon>
        <taxon>eudicotyledons</taxon>
        <taxon>Gunneridae</taxon>
        <taxon>Pentapetalae</taxon>
        <taxon>asterids</taxon>
        <taxon>lamiids</taxon>
        <taxon>Gentianales</taxon>
        <taxon>Rubiaceae</taxon>
        <taxon>Ixoroideae</taxon>
        <taxon>Gardenieae complex</taxon>
        <taxon>Bertiereae - Coffeeae clade</taxon>
        <taxon>Coffeeae</taxon>
        <taxon>Coffea</taxon>
    </lineage>
</organism>
<evidence type="ECO:0000313" key="2">
    <source>
        <dbReference type="Proteomes" id="UP000295252"/>
    </source>
</evidence>
<name>A0A068VHE4_COFCA</name>
<dbReference type="EMBL" id="HG739430">
    <property type="protein sequence ID" value="CDP19098.1"/>
    <property type="molecule type" value="Genomic_DNA"/>
</dbReference>
<accession>A0A068VHE4</accession>
<dbReference type="Gramene" id="CDP19098">
    <property type="protein sequence ID" value="CDP19098"/>
    <property type="gene ID" value="GSCOC_T00006750001"/>
</dbReference>
<keyword evidence="2" id="KW-1185">Reference proteome</keyword>
<protein>
    <submittedName>
        <fullName evidence="1">DH200=94 genomic scaffold, scaffold_346</fullName>
    </submittedName>
</protein>
<dbReference type="InParanoid" id="A0A068VHE4"/>
<dbReference type="AlphaFoldDB" id="A0A068VHE4"/>
<dbReference type="Proteomes" id="UP000295252">
    <property type="component" value="Unassembled WGS sequence"/>
</dbReference>
<proteinExistence type="predicted"/>
<reference evidence="2" key="1">
    <citation type="journal article" date="2014" name="Science">
        <title>The coffee genome provides insight into the convergent evolution of caffeine biosynthesis.</title>
        <authorList>
            <person name="Denoeud F."/>
            <person name="Carretero-Paulet L."/>
            <person name="Dereeper A."/>
            <person name="Droc G."/>
            <person name="Guyot R."/>
            <person name="Pietrella M."/>
            <person name="Zheng C."/>
            <person name="Alberti A."/>
            <person name="Anthony F."/>
            <person name="Aprea G."/>
            <person name="Aury J.M."/>
            <person name="Bento P."/>
            <person name="Bernard M."/>
            <person name="Bocs S."/>
            <person name="Campa C."/>
            <person name="Cenci A."/>
            <person name="Combes M.C."/>
            <person name="Crouzillat D."/>
            <person name="Da Silva C."/>
            <person name="Daddiego L."/>
            <person name="De Bellis F."/>
            <person name="Dussert S."/>
            <person name="Garsmeur O."/>
            <person name="Gayraud T."/>
            <person name="Guignon V."/>
            <person name="Jahn K."/>
            <person name="Jamilloux V."/>
            <person name="Joet T."/>
            <person name="Labadie K."/>
            <person name="Lan T."/>
            <person name="Leclercq J."/>
            <person name="Lepelley M."/>
            <person name="Leroy T."/>
            <person name="Li L.T."/>
            <person name="Librado P."/>
            <person name="Lopez L."/>
            <person name="Munoz A."/>
            <person name="Noel B."/>
            <person name="Pallavicini A."/>
            <person name="Perrotta G."/>
            <person name="Poncet V."/>
            <person name="Pot D."/>
            <person name="Priyono X."/>
            <person name="Rigoreau M."/>
            <person name="Rouard M."/>
            <person name="Rozas J."/>
            <person name="Tranchant-Dubreuil C."/>
            <person name="VanBuren R."/>
            <person name="Zhang Q."/>
            <person name="Andrade A.C."/>
            <person name="Argout X."/>
            <person name="Bertrand B."/>
            <person name="de Kochko A."/>
            <person name="Graziosi G."/>
            <person name="Henry R.J."/>
            <person name="Jayarama X."/>
            <person name="Ming R."/>
            <person name="Nagai C."/>
            <person name="Rounsley S."/>
            <person name="Sankoff D."/>
            <person name="Giuliano G."/>
            <person name="Albert V.A."/>
            <person name="Wincker P."/>
            <person name="Lashermes P."/>
        </authorList>
    </citation>
    <scope>NUCLEOTIDE SEQUENCE [LARGE SCALE GENOMIC DNA]</scope>
    <source>
        <strain evidence="2">cv. DH200-94</strain>
    </source>
</reference>